<feature type="region of interest" description="Disordered" evidence="1">
    <location>
        <begin position="62"/>
        <end position="90"/>
    </location>
</feature>
<evidence type="ECO:0000313" key="3">
    <source>
        <dbReference type="Proteomes" id="UP000246077"/>
    </source>
</evidence>
<protein>
    <submittedName>
        <fullName evidence="2">Uncharacterized protein</fullName>
    </submittedName>
</protein>
<dbReference type="RefSeq" id="WP_109921560.1">
    <property type="nucleotide sequence ID" value="NZ_QGLF01000003.1"/>
</dbReference>
<reference evidence="3" key="1">
    <citation type="submission" date="2018-05" db="EMBL/GenBank/DDBJ databases">
        <title>Zavarzinia sp. HR-AS.</title>
        <authorList>
            <person name="Lee Y."/>
            <person name="Jeon C.O."/>
        </authorList>
    </citation>
    <scope>NUCLEOTIDE SEQUENCE [LARGE SCALE GENOMIC DNA]</scope>
    <source>
        <strain evidence="3">DSM 1231</strain>
    </source>
</reference>
<dbReference type="EMBL" id="QGLF01000003">
    <property type="protein sequence ID" value="PWR20916.1"/>
    <property type="molecule type" value="Genomic_DNA"/>
</dbReference>
<keyword evidence="3" id="KW-1185">Reference proteome</keyword>
<dbReference type="AlphaFoldDB" id="A0A317E430"/>
<sequence>MSFRGLFAALSAAAFLFLVFFFAASLLVALAVAVPVFLLIGAIFGRRPRLVVVRMRPDPFEGRDQRFGNPHFGEAGRQPRPAGPVIDHEP</sequence>
<proteinExistence type="predicted"/>
<organism evidence="2 3">
    <name type="scientific">Zavarzinia compransoris</name>
    <dbReference type="NCBI Taxonomy" id="1264899"/>
    <lineage>
        <taxon>Bacteria</taxon>
        <taxon>Pseudomonadati</taxon>
        <taxon>Pseudomonadota</taxon>
        <taxon>Alphaproteobacteria</taxon>
        <taxon>Rhodospirillales</taxon>
        <taxon>Zavarziniaceae</taxon>
        <taxon>Zavarzinia</taxon>
    </lineage>
</organism>
<comment type="caution">
    <text evidence="2">The sequence shown here is derived from an EMBL/GenBank/DDBJ whole genome shotgun (WGS) entry which is preliminary data.</text>
</comment>
<name>A0A317E430_9PROT</name>
<accession>A0A317E430</accession>
<gene>
    <name evidence="2" type="ORF">DKG75_13075</name>
</gene>
<evidence type="ECO:0000313" key="2">
    <source>
        <dbReference type="EMBL" id="PWR20916.1"/>
    </source>
</evidence>
<evidence type="ECO:0000256" key="1">
    <source>
        <dbReference type="SAM" id="MobiDB-lite"/>
    </source>
</evidence>
<dbReference type="Proteomes" id="UP000246077">
    <property type="component" value="Unassembled WGS sequence"/>
</dbReference>